<dbReference type="CDD" id="cd12797">
    <property type="entry name" value="M23_peptidase"/>
    <property type="match status" value="1"/>
</dbReference>
<feature type="domain" description="PKD-like" evidence="4">
    <location>
        <begin position="343"/>
        <end position="416"/>
    </location>
</feature>
<dbReference type="EMBL" id="PJNI01000005">
    <property type="protein sequence ID" value="PKR81183.1"/>
    <property type="molecule type" value="Genomic_DNA"/>
</dbReference>
<dbReference type="Proteomes" id="UP000236654">
    <property type="component" value="Unassembled WGS sequence"/>
</dbReference>
<name>A0A2I0R3N0_9FLAO</name>
<dbReference type="InterPro" id="IPR011055">
    <property type="entry name" value="Dup_hybrid_motif"/>
</dbReference>
<dbReference type="OrthoDB" id="2582440at2"/>
<evidence type="ECO:0000259" key="3">
    <source>
        <dbReference type="Pfam" id="PF18962"/>
    </source>
</evidence>
<organism evidence="6 7">
    <name type="scientific">Brumimicrobium salinarum</name>
    <dbReference type="NCBI Taxonomy" id="2058658"/>
    <lineage>
        <taxon>Bacteria</taxon>
        <taxon>Pseudomonadati</taxon>
        <taxon>Bacteroidota</taxon>
        <taxon>Flavobacteriia</taxon>
        <taxon>Flavobacteriales</taxon>
        <taxon>Crocinitomicaceae</taxon>
        <taxon>Brumimicrobium</taxon>
    </lineage>
</organism>
<evidence type="ECO:0000259" key="2">
    <source>
        <dbReference type="Pfam" id="PF01551"/>
    </source>
</evidence>
<protein>
    <recommendedName>
        <fullName evidence="8">Peptidase M23 domain-containing protein</fullName>
    </recommendedName>
</protein>
<evidence type="ECO:0000313" key="7">
    <source>
        <dbReference type="Proteomes" id="UP000236654"/>
    </source>
</evidence>
<dbReference type="InterPro" id="IPR026444">
    <property type="entry name" value="Secre_tail"/>
</dbReference>
<dbReference type="InterPro" id="IPR016047">
    <property type="entry name" value="M23ase_b-sheet_dom"/>
</dbReference>
<feature type="domain" description="PKD-like" evidence="4">
    <location>
        <begin position="423"/>
        <end position="502"/>
    </location>
</feature>
<reference evidence="6 7" key="1">
    <citation type="submission" date="2017-12" db="EMBL/GenBank/DDBJ databases">
        <title>The draft genome sequence of Brumimicrobium saltpan LHR20.</title>
        <authorList>
            <person name="Do Z.-J."/>
            <person name="Luo H.-R."/>
        </authorList>
    </citation>
    <scope>NUCLEOTIDE SEQUENCE [LARGE SCALE GENOMIC DNA]</scope>
    <source>
        <strain evidence="6 7">LHR20</strain>
    </source>
</reference>
<evidence type="ECO:0000259" key="5">
    <source>
        <dbReference type="Pfam" id="PF23759"/>
    </source>
</evidence>
<accession>A0A2I0R3N0</accession>
<dbReference type="PANTHER" id="PTHR21666">
    <property type="entry name" value="PEPTIDASE-RELATED"/>
    <property type="match status" value="1"/>
</dbReference>
<evidence type="ECO:0000256" key="1">
    <source>
        <dbReference type="ARBA" id="ARBA00022729"/>
    </source>
</evidence>
<dbReference type="GO" id="GO:0004222">
    <property type="term" value="F:metalloendopeptidase activity"/>
    <property type="evidence" value="ECO:0007669"/>
    <property type="project" value="TreeGrafter"/>
</dbReference>
<dbReference type="SUPFAM" id="SSF51261">
    <property type="entry name" value="Duplicated hybrid motif"/>
    <property type="match status" value="1"/>
</dbReference>
<keyword evidence="7" id="KW-1185">Reference proteome</keyword>
<dbReference type="Gene3D" id="2.60.120.380">
    <property type="match status" value="1"/>
</dbReference>
<feature type="domain" description="Secretion system C-terminal sorting" evidence="3">
    <location>
        <begin position="589"/>
        <end position="654"/>
    </location>
</feature>
<dbReference type="Pfam" id="PF23759">
    <property type="entry name" value="GBD_T9SS_assoc"/>
    <property type="match status" value="1"/>
</dbReference>
<dbReference type="InterPro" id="IPR050570">
    <property type="entry name" value="Cell_wall_metabolism_enzyme"/>
</dbReference>
<sequence length="665" mass="70561">MKKTTQYIIGFLIIQLFVLDAFGQGFKLPWNSGTSYYVSRTGSPAPTGGVGTSCGPNSAYNGFNPHGYIAIDFDSPNGVYDPVRAVKAGTVVHAGWAGGYGKLVRIRHSDNTQTYYAHNETIYVSVGQYVEQGCRLADGGNTGNSFGDHIHFEWRDVGGVAFADKRYPNFIECGCKVKPRYCYRSTNSVGSCSGSPCTPPSNDECSSARTITSNGSTLSGTVSCASGSFGPNQCTGCNCSSNDDLDVYYKFTAQASSHTITLSNYASNFDGVIELRSGCTTGTNISCYDPVGVPSSISKTFNNLTIGSTYYIRVYEWNNIASPPSSPTFKIKVTHTCPQPGSIANISGDLTVCENSSQTYSIPAVTNASSYVWSLPSGWTGSSSSSSITANVGATGGEISVIAKNNCGSTAMKTIMVGVTDIPQIPSVISGSDKLCGGGNTTETYSVSPVSGATSFIWNLPSGWSGSSNTTLISATTDGTAGTVSVKASNICGESPTRSLNVSALSLNRNISASGGILTADENNAQYQWINCATSHPINGAIQQTFSPAVDGDYAVVLEKQGCIDTSACIPVSSLGLTYFNEDLQLLAYPNPTRNSIHITLNGLRNEKHTIQFVNATGQVVISKEIQPSNHSFEKSFDMGRLPTGLYFLKISSPRFRHTFKIEKL</sequence>
<evidence type="ECO:0008006" key="8">
    <source>
        <dbReference type="Google" id="ProtNLM"/>
    </source>
</evidence>
<dbReference type="InterPro" id="IPR045829">
    <property type="entry name" value="PKD_6"/>
</dbReference>
<dbReference type="Pfam" id="PF01551">
    <property type="entry name" value="Peptidase_M23"/>
    <property type="match status" value="1"/>
</dbReference>
<feature type="domain" description="M23ase beta-sheet core" evidence="2">
    <location>
        <begin position="71"/>
        <end position="156"/>
    </location>
</feature>
<dbReference type="InterPro" id="IPR056600">
    <property type="entry name" value="GBD_T9SS_assoc"/>
</dbReference>
<dbReference type="NCBIfam" id="TIGR04183">
    <property type="entry name" value="Por_Secre_tail"/>
    <property type="match status" value="1"/>
</dbReference>
<keyword evidence="1" id="KW-0732">Signal</keyword>
<evidence type="ECO:0000313" key="6">
    <source>
        <dbReference type="EMBL" id="PKR81183.1"/>
    </source>
</evidence>
<proteinExistence type="predicted"/>
<dbReference type="PANTHER" id="PTHR21666:SF270">
    <property type="entry name" value="MUREIN HYDROLASE ACTIVATOR ENVC"/>
    <property type="match status" value="1"/>
</dbReference>
<dbReference type="AlphaFoldDB" id="A0A2I0R3N0"/>
<dbReference type="RefSeq" id="WP_101334143.1">
    <property type="nucleotide sequence ID" value="NZ_PJNI01000005.1"/>
</dbReference>
<dbReference type="Pfam" id="PF19408">
    <property type="entry name" value="PKD_6"/>
    <property type="match status" value="2"/>
</dbReference>
<evidence type="ECO:0000259" key="4">
    <source>
        <dbReference type="Pfam" id="PF19408"/>
    </source>
</evidence>
<dbReference type="Pfam" id="PF18962">
    <property type="entry name" value="Por_Secre_tail"/>
    <property type="match status" value="1"/>
</dbReference>
<gene>
    <name evidence="6" type="ORF">CW751_06250</name>
</gene>
<comment type="caution">
    <text evidence="6">The sequence shown here is derived from an EMBL/GenBank/DDBJ whole genome shotgun (WGS) entry which is preliminary data.</text>
</comment>
<dbReference type="Gene3D" id="2.70.70.10">
    <property type="entry name" value="Glucose Permease (Domain IIA)"/>
    <property type="match status" value="1"/>
</dbReference>
<feature type="domain" description="T9SS-like galactose binding" evidence="5">
    <location>
        <begin position="201"/>
        <end position="329"/>
    </location>
</feature>